<gene>
    <name evidence="6" type="ORF">PCOR1329_LOCUS14061</name>
</gene>
<feature type="domain" description="MRH" evidence="5">
    <location>
        <begin position="41"/>
        <end position="173"/>
    </location>
</feature>
<dbReference type="PANTHER" id="PTHR15414:SF0">
    <property type="entry name" value="ENDOPLASMIC RETICULUM LECTIN 1"/>
    <property type="match status" value="1"/>
</dbReference>
<evidence type="ECO:0000313" key="7">
    <source>
        <dbReference type="Proteomes" id="UP001189429"/>
    </source>
</evidence>
<dbReference type="EMBL" id="CAUYUJ010004180">
    <property type="protein sequence ID" value="CAK0808476.1"/>
    <property type="molecule type" value="Genomic_DNA"/>
</dbReference>
<organism evidence="6 7">
    <name type="scientific">Prorocentrum cordatum</name>
    <dbReference type="NCBI Taxonomy" id="2364126"/>
    <lineage>
        <taxon>Eukaryota</taxon>
        <taxon>Sar</taxon>
        <taxon>Alveolata</taxon>
        <taxon>Dinophyceae</taxon>
        <taxon>Prorocentrales</taxon>
        <taxon>Prorocentraceae</taxon>
        <taxon>Prorocentrum</taxon>
    </lineage>
</organism>
<dbReference type="InterPro" id="IPR044865">
    <property type="entry name" value="MRH_dom"/>
</dbReference>
<keyword evidence="2" id="KW-0732">Signal</keyword>
<sequence>MYTIIISGPAFCIWKERSGSVATDPAGEEMVVSAFLEQLRNACVNRTEGWWTYEYCFPKGITQFHEDKGKRNPEYSLGHLSSTAEHTVDRVNMSIVRPKQAHSRTTPSGHRILQQRLGGGTRCDETLRPRATTMFFQCPLNWQSRPETQIVSIVEASLCEYEVVVETTLVCGHHRLLPHQPKAEQTIQCNALPGEL</sequence>
<dbReference type="PROSITE" id="PS51914">
    <property type="entry name" value="MRH"/>
    <property type="match status" value="1"/>
</dbReference>
<dbReference type="InterPro" id="IPR012913">
    <property type="entry name" value="OS9-like_dom"/>
</dbReference>
<keyword evidence="4" id="KW-1015">Disulfide bond</keyword>
<accession>A0ABN9QW94</accession>
<dbReference type="InterPro" id="IPR045149">
    <property type="entry name" value="OS-9-like"/>
</dbReference>
<dbReference type="Pfam" id="PF07915">
    <property type="entry name" value="PRKCSH"/>
    <property type="match status" value="1"/>
</dbReference>
<keyword evidence="7" id="KW-1185">Reference proteome</keyword>
<evidence type="ECO:0000256" key="2">
    <source>
        <dbReference type="ARBA" id="ARBA00022729"/>
    </source>
</evidence>
<proteinExistence type="predicted"/>
<keyword evidence="3" id="KW-0256">Endoplasmic reticulum</keyword>
<protein>
    <recommendedName>
        <fullName evidence="5">MRH domain-containing protein</fullName>
    </recommendedName>
</protein>
<name>A0ABN9QW94_9DINO</name>
<comment type="caution">
    <text evidence="6">The sequence shown here is derived from an EMBL/GenBank/DDBJ whole genome shotgun (WGS) entry which is preliminary data.</text>
</comment>
<dbReference type="Proteomes" id="UP001189429">
    <property type="component" value="Unassembled WGS sequence"/>
</dbReference>
<reference evidence="6" key="1">
    <citation type="submission" date="2023-10" db="EMBL/GenBank/DDBJ databases">
        <authorList>
            <person name="Chen Y."/>
            <person name="Shah S."/>
            <person name="Dougan E. K."/>
            <person name="Thang M."/>
            <person name="Chan C."/>
        </authorList>
    </citation>
    <scope>NUCLEOTIDE SEQUENCE [LARGE SCALE GENOMIC DNA]</scope>
</reference>
<dbReference type="SUPFAM" id="SSF50911">
    <property type="entry name" value="Mannose 6-phosphate receptor domain"/>
    <property type="match status" value="1"/>
</dbReference>
<comment type="subcellular location">
    <subcellularLocation>
        <location evidence="1">Endoplasmic reticulum</location>
    </subcellularLocation>
</comment>
<evidence type="ECO:0000259" key="5">
    <source>
        <dbReference type="PROSITE" id="PS51914"/>
    </source>
</evidence>
<evidence type="ECO:0000256" key="3">
    <source>
        <dbReference type="ARBA" id="ARBA00022824"/>
    </source>
</evidence>
<dbReference type="Gene3D" id="2.70.130.10">
    <property type="entry name" value="Mannose-6-phosphate receptor binding domain"/>
    <property type="match status" value="1"/>
</dbReference>
<evidence type="ECO:0000313" key="6">
    <source>
        <dbReference type="EMBL" id="CAK0808476.1"/>
    </source>
</evidence>
<evidence type="ECO:0000256" key="4">
    <source>
        <dbReference type="ARBA" id="ARBA00023157"/>
    </source>
</evidence>
<dbReference type="InterPro" id="IPR009011">
    <property type="entry name" value="Man6P_isomerase_rcpt-bd_dom_sf"/>
</dbReference>
<evidence type="ECO:0000256" key="1">
    <source>
        <dbReference type="ARBA" id="ARBA00004240"/>
    </source>
</evidence>
<dbReference type="PANTHER" id="PTHR15414">
    <property type="entry name" value="OS-9-RELATED"/>
    <property type="match status" value="1"/>
</dbReference>